<name>A0A538TZ79_UNCEI</name>
<evidence type="ECO:0000256" key="3">
    <source>
        <dbReference type="SAM" id="MobiDB-lite"/>
    </source>
</evidence>
<dbReference type="InterPro" id="IPR011010">
    <property type="entry name" value="DNA_brk_join_enz"/>
</dbReference>
<dbReference type="Gene3D" id="1.10.443.10">
    <property type="entry name" value="Intergrase catalytic core"/>
    <property type="match status" value="1"/>
</dbReference>
<evidence type="ECO:0000256" key="2">
    <source>
        <dbReference type="ARBA" id="ARBA00023172"/>
    </source>
</evidence>
<dbReference type="InterPro" id="IPR010998">
    <property type="entry name" value="Integrase_recombinase_N"/>
</dbReference>
<dbReference type="GO" id="GO:0003677">
    <property type="term" value="F:DNA binding"/>
    <property type="evidence" value="ECO:0007669"/>
    <property type="project" value="UniProtKB-KW"/>
</dbReference>
<dbReference type="SUPFAM" id="SSF56349">
    <property type="entry name" value="DNA breaking-rejoining enzymes"/>
    <property type="match status" value="1"/>
</dbReference>
<evidence type="ECO:0000259" key="4">
    <source>
        <dbReference type="Pfam" id="PF00589"/>
    </source>
</evidence>
<organism evidence="5 6">
    <name type="scientific">Eiseniibacteriota bacterium</name>
    <dbReference type="NCBI Taxonomy" id="2212470"/>
    <lineage>
        <taxon>Bacteria</taxon>
        <taxon>Candidatus Eiseniibacteriota</taxon>
    </lineage>
</organism>
<accession>A0A538TZ79</accession>
<feature type="domain" description="Tyr recombinase" evidence="4">
    <location>
        <begin position="194"/>
        <end position="268"/>
    </location>
</feature>
<dbReference type="EMBL" id="VBPB01000358">
    <property type="protein sequence ID" value="TMQ68954.1"/>
    <property type="molecule type" value="Genomic_DNA"/>
</dbReference>
<keyword evidence="2" id="KW-0233">DNA recombination</keyword>
<dbReference type="InterPro" id="IPR013762">
    <property type="entry name" value="Integrase-like_cat_sf"/>
</dbReference>
<protein>
    <recommendedName>
        <fullName evidence="4">Tyr recombinase domain-containing protein</fullName>
    </recommendedName>
</protein>
<evidence type="ECO:0000313" key="6">
    <source>
        <dbReference type="Proteomes" id="UP000319771"/>
    </source>
</evidence>
<proteinExistence type="predicted"/>
<comment type="caution">
    <text evidence="5">The sequence shown here is derived from an EMBL/GenBank/DDBJ whole genome shotgun (WGS) entry which is preliminary data.</text>
</comment>
<evidence type="ECO:0000256" key="1">
    <source>
        <dbReference type="ARBA" id="ARBA00023125"/>
    </source>
</evidence>
<sequence length="394" mass="42787">MDRPQVQAAGEERIVTQVVQLAKPEQRVRGPRGLGRAYRRRSTYWIQYYDHGRLIRESTGSPKPSAAAKLLKRRLGEIGQGRLGPAAERTTLDDLAQMIFDDYRVNGRKSLDRVQRAVKHLKGCFGRARAVEITPDRVSAYIASRLPVAKPATIRAELAALGRMFTLGERAGKVPHRPHFPSIEVRNTRSGFFEAAQLTAVLDQLPADLRVLIEFVALTGWRIGEARPLQWRQVDLDAGTVRLEPGTTKNDEGRMFPISAWPRLEALLRGQREHTSALERGEADPVPPRGVAGGLQAGVRARALHPRPAAHGGAQLRTGRGVALGGDDALGPQDREHLPALRDRLGSGSRRGRAEGRGAQAAGSKRAAAAAARGGSPQVSPSRPAASWLGTARS</sequence>
<dbReference type="GO" id="GO:0015074">
    <property type="term" value="P:DNA integration"/>
    <property type="evidence" value="ECO:0007669"/>
    <property type="project" value="InterPro"/>
</dbReference>
<gene>
    <name evidence="5" type="ORF">E6K81_16045</name>
</gene>
<dbReference type="Gene3D" id="1.10.150.130">
    <property type="match status" value="1"/>
</dbReference>
<dbReference type="Proteomes" id="UP000319771">
    <property type="component" value="Unassembled WGS sequence"/>
</dbReference>
<dbReference type="InterPro" id="IPR002104">
    <property type="entry name" value="Integrase_catalytic"/>
</dbReference>
<dbReference type="Pfam" id="PF00589">
    <property type="entry name" value="Phage_integrase"/>
    <property type="match status" value="1"/>
</dbReference>
<dbReference type="GO" id="GO:0006310">
    <property type="term" value="P:DNA recombination"/>
    <property type="evidence" value="ECO:0007669"/>
    <property type="project" value="UniProtKB-KW"/>
</dbReference>
<keyword evidence="1" id="KW-0238">DNA-binding</keyword>
<feature type="compositionally biased region" description="Basic and acidic residues" evidence="3">
    <location>
        <begin position="333"/>
        <end position="345"/>
    </location>
</feature>
<feature type="compositionally biased region" description="Basic and acidic residues" evidence="3">
    <location>
        <begin position="272"/>
        <end position="283"/>
    </location>
</feature>
<reference evidence="5 6" key="1">
    <citation type="journal article" date="2019" name="Nat. Microbiol.">
        <title>Mediterranean grassland soil C-N compound turnover is dependent on rainfall and depth, and is mediated by genomically divergent microorganisms.</title>
        <authorList>
            <person name="Diamond S."/>
            <person name="Andeer P.F."/>
            <person name="Li Z."/>
            <person name="Crits-Christoph A."/>
            <person name="Burstein D."/>
            <person name="Anantharaman K."/>
            <person name="Lane K.R."/>
            <person name="Thomas B.C."/>
            <person name="Pan C."/>
            <person name="Northen T.R."/>
            <person name="Banfield J.F."/>
        </authorList>
    </citation>
    <scope>NUCLEOTIDE SEQUENCE [LARGE SCALE GENOMIC DNA]</scope>
    <source>
        <strain evidence="5">WS_11</strain>
    </source>
</reference>
<feature type="region of interest" description="Disordered" evidence="3">
    <location>
        <begin position="306"/>
        <end position="394"/>
    </location>
</feature>
<evidence type="ECO:0000313" key="5">
    <source>
        <dbReference type="EMBL" id="TMQ68954.1"/>
    </source>
</evidence>
<feature type="region of interest" description="Disordered" evidence="3">
    <location>
        <begin position="272"/>
        <end position="293"/>
    </location>
</feature>
<dbReference type="AlphaFoldDB" id="A0A538TZ79"/>
<feature type="compositionally biased region" description="Low complexity" evidence="3">
    <location>
        <begin position="357"/>
        <end position="375"/>
    </location>
</feature>